<evidence type="ECO:0000313" key="8">
    <source>
        <dbReference type="Proteomes" id="UP000186922"/>
    </source>
</evidence>
<feature type="region of interest" description="Disordered" evidence="6">
    <location>
        <begin position="1"/>
        <end position="43"/>
    </location>
</feature>
<gene>
    <name evidence="7" type="primary">RvY_05238-1</name>
    <name evidence="7" type="synonym">RvY_05238.1</name>
    <name evidence="7" type="ORF">RvY_05238</name>
</gene>
<evidence type="ECO:0000256" key="6">
    <source>
        <dbReference type="SAM" id="MobiDB-lite"/>
    </source>
</evidence>
<proteinExistence type="inferred from homology"/>
<evidence type="ECO:0000313" key="7">
    <source>
        <dbReference type="EMBL" id="GAU93272.1"/>
    </source>
</evidence>
<evidence type="ECO:0000256" key="3">
    <source>
        <dbReference type="ARBA" id="ARBA00023132"/>
    </source>
</evidence>
<keyword evidence="5" id="KW-0811">Translocation</keyword>
<sequence>MEWIKREPGLSSALLSSPGRQREQNSFFSKDDAGQIPFGNVSGSQTSTAGHGYSFNQLAASQAALGAKEDPPVVSTNYLEITERLLKQGSQYQQKHENNSRTLAGTHVALGSEQHPESVKDFLDGKRRAAVDTLIRSEENFTEQKRKIYGYLTPDVEWEKFKEQTISAHLAAGNDGVIAQLRNQRLRNAGNMTLGASGDRVLTKEEHLFAQVLRECNDEIIRTHSHVPNLADRFRAVVPSFPLQQQEPLWNPLAAIISALRDESHAFLSQEQTAYYRLSENFNRRVITAARKYLEKSALDTAEEQARNPVRDFSSDTKNDLSAVVDYTRMQISRSRLNTSSSGGNLYGVPVWALLYYAVRMGAVKTAVKLCERSEEARDFSKYLTEYDRNDGSLLASSQLELQTLYRSQLTSIASSDVYRKCLLAIMSRSESDIDLPSVTNSVNDWLWIKLAQAEPALSSSSSQNLTLSALQQMVLAKFPPQKTSDTEAFLAFILTGQFELAVERLFLNVKLRAHAVNMAICLKQVNLLLFSLEPKIGAVLVEKDPFFLLDFGSVVRIYVDSFRKQHMDVALEYHFHLTDSPSVQSTVYDHHFQNLFEFCLYKLAKDTGKYTELFGEKLQMNTANRQKQIGKAGLVSRLWQDSSNVVRAIAQDLIQDGRLADGLAMLELANQVSEAFRFLLKALSDSVTFPNAAKNRRELQQYAQSFVEKTGTPELTDQVAQNVCLLLDLITFFDLVETQDYRKAIIVIQNIKILPLEQKFVKTALAVFRNDLLPEVKECIPYVCLQFMHALVKQYSDEKDRLLCMRYGVESGATLRGTSLSSAGARLCDEIISVQTGYRKQARAVLEFANQIPAFQLPGLVELLIKLESTIS</sequence>
<keyword evidence="8" id="KW-1185">Reference proteome</keyword>
<keyword evidence="5" id="KW-0813">Transport</keyword>
<dbReference type="AlphaFoldDB" id="A0A1D1V010"/>
<dbReference type="STRING" id="947166.A0A1D1V010"/>
<protein>
    <recommendedName>
        <fullName evidence="5">Nuclear pore protein</fullName>
    </recommendedName>
</protein>
<comment type="subcellular location">
    <subcellularLocation>
        <location evidence="1 5">Nucleus</location>
        <location evidence="1 5">Nuclear pore complex</location>
    </subcellularLocation>
</comment>
<reference evidence="7 8" key="1">
    <citation type="journal article" date="2016" name="Nat. Commun.">
        <title>Extremotolerant tardigrade genome and improved radiotolerance of human cultured cells by tardigrade-unique protein.</title>
        <authorList>
            <person name="Hashimoto T."/>
            <person name="Horikawa D.D."/>
            <person name="Saito Y."/>
            <person name="Kuwahara H."/>
            <person name="Kozuka-Hata H."/>
            <person name="Shin-I T."/>
            <person name="Minakuchi Y."/>
            <person name="Ohishi K."/>
            <person name="Motoyama A."/>
            <person name="Aizu T."/>
            <person name="Enomoto A."/>
            <person name="Kondo K."/>
            <person name="Tanaka S."/>
            <person name="Hara Y."/>
            <person name="Koshikawa S."/>
            <person name="Sagara H."/>
            <person name="Miura T."/>
            <person name="Yokobori S."/>
            <person name="Miyagawa K."/>
            <person name="Suzuki Y."/>
            <person name="Kubo T."/>
            <person name="Oyama M."/>
            <person name="Kohara Y."/>
            <person name="Fujiyama A."/>
            <person name="Arakawa K."/>
            <person name="Katayama T."/>
            <person name="Toyoda A."/>
            <person name="Kunieda T."/>
        </authorList>
    </citation>
    <scope>NUCLEOTIDE SEQUENCE [LARGE SCALE GENOMIC DNA]</scope>
    <source>
        <strain evidence="7 8">YOKOZUNA-1</strain>
    </source>
</reference>
<keyword evidence="4 5" id="KW-0539">Nucleus</keyword>
<dbReference type="GO" id="GO:0017056">
    <property type="term" value="F:structural constituent of nuclear pore"/>
    <property type="evidence" value="ECO:0007669"/>
    <property type="project" value="InterPro"/>
</dbReference>
<dbReference type="GO" id="GO:0005643">
    <property type="term" value="C:nuclear pore"/>
    <property type="evidence" value="ECO:0007669"/>
    <property type="project" value="UniProtKB-SubCell"/>
</dbReference>
<dbReference type="Pfam" id="PF04097">
    <property type="entry name" value="Nic96"/>
    <property type="match status" value="1"/>
</dbReference>
<dbReference type="GO" id="GO:0006606">
    <property type="term" value="P:protein import into nucleus"/>
    <property type="evidence" value="ECO:0007669"/>
    <property type="project" value="TreeGrafter"/>
</dbReference>
<dbReference type="PANTHER" id="PTHR11225">
    <property type="entry name" value="NUCLEAR PORE COMPLEX PROTEIN NUP93 NUCLEOPORIN NUP93 DEAD EYE PROTEIN"/>
    <property type="match status" value="1"/>
</dbReference>
<evidence type="ECO:0000256" key="4">
    <source>
        <dbReference type="ARBA" id="ARBA00023242"/>
    </source>
</evidence>
<keyword evidence="5" id="KW-0509">mRNA transport</keyword>
<accession>A0A1D1V010</accession>
<comment type="similarity">
    <text evidence="2 5">Belongs to the nucleoporin interacting component (NIC) family.</text>
</comment>
<dbReference type="InterPro" id="IPR007231">
    <property type="entry name" value="Nucleoporin_int_Nup93/Nic96"/>
</dbReference>
<dbReference type="PANTHER" id="PTHR11225:SF4">
    <property type="entry name" value="NUCLEAR PORE COMPLEX PROTEIN NUP93"/>
    <property type="match status" value="1"/>
</dbReference>
<keyword evidence="3 5" id="KW-0906">Nuclear pore complex</keyword>
<keyword evidence="5" id="KW-0653">Protein transport</keyword>
<evidence type="ECO:0000256" key="2">
    <source>
        <dbReference type="ARBA" id="ARBA00010186"/>
    </source>
</evidence>
<dbReference type="Proteomes" id="UP000186922">
    <property type="component" value="Unassembled WGS sequence"/>
</dbReference>
<name>A0A1D1V010_RAMVA</name>
<comment type="caution">
    <text evidence="7">The sequence shown here is derived from an EMBL/GenBank/DDBJ whole genome shotgun (WGS) entry which is preliminary data.</text>
</comment>
<dbReference type="EMBL" id="BDGG01000002">
    <property type="protein sequence ID" value="GAU93272.1"/>
    <property type="molecule type" value="Genomic_DNA"/>
</dbReference>
<dbReference type="GO" id="GO:0016973">
    <property type="term" value="P:poly(A)+ mRNA export from nucleus"/>
    <property type="evidence" value="ECO:0007669"/>
    <property type="project" value="TreeGrafter"/>
</dbReference>
<keyword evidence="5" id="KW-0472">Membrane</keyword>
<dbReference type="OrthoDB" id="1918363at2759"/>
<evidence type="ECO:0000256" key="5">
    <source>
        <dbReference type="RuleBase" id="RU364035"/>
    </source>
</evidence>
<organism evidence="7 8">
    <name type="scientific">Ramazzottius varieornatus</name>
    <name type="common">Water bear</name>
    <name type="synonym">Tardigrade</name>
    <dbReference type="NCBI Taxonomy" id="947166"/>
    <lineage>
        <taxon>Eukaryota</taxon>
        <taxon>Metazoa</taxon>
        <taxon>Ecdysozoa</taxon>
        <taxon>Tardigrada</taxon>
        <taxon>Eutardigrada</taxon>
        <taxon>Parachela</taxon>
        <taxon>Hypsibioidea</taxon>
        <taxon>Ramazzottiidae</taxon>
        <taxon>Ramazzottius</taxon>
    </lineage>
</organism>
<evidence type="ECO:0000256" key="1">
    <source>
        <dbReference type="ARBA" id="ARBA00004567"/>
    </source>
</evidence>